<dbReference type="GO" id="GO:0008380">
    <property type="term" value="P:RNA splicing"/>
    <property type="evidence" value="ECO:0007669"/>
    <property type="project" value="UniProtKB-KW"/>
</dbReference>
<feature type="region of interest" description="Disordered" evidence="4">
    <location>
        <begin position="225"/>
        <end position="286"/>
    </location>
</feature>
<dbReference type="GO" id="GO:0003723">
    <property type="term" value="F:RNA binding"/>
    <property type="evidence" value="ECO:0007669"/>
    <property type="project" value="UniProtKB-UniRule"/>
</dbReference>
<dbReference type="EMBL" id="JABFUD020000007">
    <property type="protein sequence ID" value="KAI5077785.1"/>
    <property type="molecule type" value="Genomic_DNA"/>
</dbReference>
<dbReference type="Gene3D" id="3.30.70.330">
    <property type="match status" value="2"/>
</dbReference>
<proteinExistence type="predicted"/>
<evidence type="ECO:0000256" key="1">
    <source>
        <dbReference type="ARBA" id="ARBA00022664"/>
    </source>
</evidence>
<evidence type="ECO:0000256" key="4">
    <source>
        <dbReference type="SAM" id="MobiDB-lite"/>
    </source>
</evidence>
<keyword evidence="1" id="KW-0507">mRNA processing</keyword>
<organism evidence="6 7">
    <name type="scientific">Adiantum capillus-veneris</name>
    <name type="common">Maidenhair fern</name>
    <dbReference type="NCBI Taxonomy" id="13818"/>
    <lineage>
        <taxon>Eukaryota</taxon>
        <taxon>Viridiplantae</taxon>
        <taxon>Streptophyta</taxon>
        <taxon>Embryophyta</taxon>
        <taxon>Tracheophyta</taxon>
        <taxon>Polypodiopsida</taxon>
        <taxon>Polypodiidae</taxon>
        <taxon>Polypodiales</taxon>
        <taxon>Pteridineae</taxon>
        <taxon>Pteridaceae</taxon>
        <taxon>Vittarioideae</taxon>
        <taxon>Adiantum</taxon>
    </lineage>
</organism>
<dbReference type="InterPro" id="IPR035979">
    <property type="entry name" value="RBD_domain_sf"/>
</dbReference>
<dbReference type="InterPro" id="IPR000504">
    <property type="entry name" value="RRM_dom"/>
</dbReference>
<name>A0A9D4ZM43_ADICA</name>
<evidence type="ECO:0000259" key="5">
    <source>
        <dbReference type="PROSITE" id="PS50102"/>
    </source>
</evidence>
<dbReference type="SMART" id="SM00360">
    <property type="entry name" value="RRM"/>
    <property type="match status" value="2"/>
</dbReference>
<keyword evidence="2" id="KW-0508">mRNA splicing</keyword>
<feature type="compositionally biased region" description="Low complexity" evidence="4">
    <location>
        <begin position="254"/>
        <end position="268"/>
    </location>
</feature>
<evidence type="ECO:0000313" key="7">
    <source>
        <dbReference type="Proteomes" id="UP000886520"/>
    </source>
</evidence>
<dbReference type="Pfam" id="PF00076">
    <property type="entry name" value="RRM_1"/>
    <property type="match status" value="2"/>
</dbReference>
<keyword evidence="7" id="KW-1185">Reference proteome</keyword>
<gene>
    <name evidence="6" type="ORF">GOP47_0007609</name>
</gene>
<protein>
    <recommendedName>
        <fullName evidence="5">RRM domain-containing protein</fullName>
    </recommendedName>
</protein>
<dbReference type="GO" id="GO:0006397">
    <property type="term" value="P:mRNA processing"/>
    <property type="evidence" value="ECO:0007669"/>
    <property type="project" value="UniProtKB-KW"/>
</dbReference>
<dbReference type="Proteomes" id="UP000886520">
    <property type="component" value="Chromosome 7"/>
</dbReference>
<dbReference type="PANTHER" id="PTHR23147">
    <property type="entry name" value="SERINE/ARGININE RICH SPLICING FACTOR"/>
    <property type="match status" value="1"/>
</dbReference>
<evidence type="ECO:0000256" key="2">
    <source>
        <dbReference type="ARBA" id="ARBA00023187"/>
    </source>
</evidence>
<evidence type="ECO:0000256" key="3">
    <source>
        <dbReference type="PROSITE-ProRule" id="PRU00176"/>
    </source>
</evidence>
<dbReference type="CDD" id="cd12234">
    <property type="entry name" value="RRM1_AtRSp31_like"/>
    <property type="match status" value="1"/>
</dbReference>
<accession>A0A9D4ZM43</accession>
<dbReference type="InterPro" id="IPR012677">
    <property type="entry name" value="Nucleotide-bd_a/b_plait_sf"/>
</dbReference>
<comment type="caution">
    <text evidence="6">The sequence shown here is derived from an EMBL/GenBank/DDBJ whole genome shotgun (WGS) entry which is preliminary data.</text>
</comment>
<dbReference type="PROSITE" id="PS50102">
    <property type="entry name" value="RRM"/>
    <property type="match status" value="2"/>
</dbReference>
<keyword evidence="3" id="KW-0694">RNA-binding</keyword>
<dbReference type="AlphaFoldDB" id="A0A9D4ZM43"/>
<dbReference type="OrthoDB" id="5970at2759"/>
<dbReference type="SUPFAM" id="SSF54928">
    <property type="entry name" value="RNA-binding domain, RBD"/>
    <property type="match status" value="1"/>
</dbReference>
<feature type="compositionally biased region" description="Basic and acidic residues" evidence="4">
    <location>
        <begin position="225"/>
        <end position="234"/>
    </location>
</feature>
<evidence type="ECO:0000313" key="6">
    <source>
        <dbReference type="EMBL" id="KAI5077785.1"/>
    </source>
</evidence>
<dbReference type="InterPro" id="IPR050907">
    <property type="entry name" value="SRSF"/>
</dbReference>
<feature type="domain" description="RRM" evidence="5">
    <location>
        <begin position="154"/>
        <end position="225"/>
    </location>
</feature>
<sequence length="286" mass="33277">MMASIISIYVPFATYTREHLKYPSFQSFSFHRRRRCGFSRVFSSIIVVVASCGNHTGFKMRPIFCGNFEYDARESEVERLFEKYGKVDRVDMKAGFAFVYMEDEADASDAIKALDNLEFGHQRRLLRVEWAKPTDGPSRKRAERRRDMSAVPAKTLFVINFDPASTSVRDLENHFEPYGELIRVHIHKNFAFVEYGSQDAATTALERTHKSKILGREITVEYAVRENGEPSERRSGRRSPGPRGSYRGRRSPTYRRGSPVYDRYQSRSSPRRYRSRSPDYRPYTKS</sequence>
<feature type="domain" description="RRM" evidence="5">
    <location>
        <begin position="61"/>
        <end position="133"/>
    </location>
</feature>
<reference evidence="6" key="1">
    <citation type="submission" date="2021-01" db="EMBL/GenBank/DDBJ databases">
        <title>Adiantum capillus-veneris genome.</title>
        <authorList>
            <person name="Fang Y."/>
            <person name="Liao Q."/>
        </authorList>
    </citation>
    <scope>NUCLEOTIDE SEQUENCE</scope>
    <source>
        <strain evidence="6">H3</strain>
        <tissue evidence="6">Leaf</tissue>
    </source>
</reference>